<dbReference type="GO" id="GO:0046872">
    <property type="term" value="F:metal ion binding"/>
    <property type="evidence" value="ECO:0007669"/>
    <property type="project" value="UniProtKB-KW"/>
</dbReference>
<evidence type="ECO:0000256" key="2">
    <source>
        <dbReference type="ARBA" id="ARBA00001946"/>
    </source>
</evidence>
<keyword evidence="6" id="KW-0479">Metal-binding</keyword>
<comment type="caution">
    <text evidence="12">The sequence shown here is derived from an EMBL/GenBank/DDBJ whole genome shotgun (WGS) entry which is preliminary data.</text>
</comment>
<dbReference type="VEuPathDB" id="FungiDB:CDV56_101660"/>
<evidence type="ECO:0000256" key="3">
    <source>
        <dbReference type="ARBA" id="ARBA00005300"/>
    </source>
</evidence>
<feature type="region of interest" description="Disordered" evidence="10">
    <location>
        <begin position="155"/>
        <end position="201"/>
    </location>
</feature>
<evidence type="ECO:0000256" key="4">
    <source>
        <dbReference type="ARBA" id="ARBA00012180"/>
    </source>
</evidence>
<accession>A0A397GQN6</accession>
<keyword evidence="8" id="KW-0378">Hydrolase</keyword>
<dbReference type="Gene3D" id="3.30.420.10">
    <property type="entry name" value="Ribonuclease H-like superfamily/Ribonuclease H"/>
    <property type="match status" value="1"/>
</dbReference>
<evidence type="ECO:0000256" key="5">
    <source>
        <dbReference type="ARBA" id="ARBA00022722"/>
    </source>
</evidence>
<comment type="cofactor">
    <cofactor evidence="2">
        <name>Mg(2+)</name>
        <dbReference type="ChEBI" id="CHEBI:18420"/>
    </cofactor>
</comment>
<evidence type="ECO:0000256" key="6">
    <source>
        <dbReference type="ARBA" id="ARBA00022723"/>
    </source>
</evidence>
<dbReference type="InterPro" id="IPR002156">
    <property type="entry name" value="RNaseH_domain"/>
</dbReference>
<dbReference type="FunFam" id="3.30.420.10:FF:000090">
    <property type="entry name" value="Ribonuclease H"/>
    <property type="match status" value="1"/>
</dbReference>
<sequence>MNNTTTPSPSPGPAAKSYTSPKPNPPATAGTKRKRNAAGKFYAVKAGYQPGIYYEWNDCLTQVTGYKGAVFQAFPTYEEANAFLTGTQLPAARGATPSSSEPTRFYGIQRGRVPGVYTDWAKAQEQIKGFARPRYKKFSTREEAEEFVRMEQGAGAGATFAGGTTTSRTLPGAPGFTDEIPKDEQGNTLEPGTGPLPPGAEDGFDPNVLLDPATGKVVYKTNEQKSATKTRPIGPPGMLRIYTDGSALKNGRDTAAAGVGVFFGPGDTRFVLSILYIPALNCNDLGVPLTRLLPSRNVSEPLRGNRQTNQRAELTAILRALDIAPRHRDVTIFTDSRYAIDCVTVWFVKWRKNNWLTADQKPVENKDLIESILVKIEERNELKVKTLFEWVKGHNRDPGNEAADRLAVSGARRGVSEKAAALEAASDIPDEVLDEDF</sequence>
<dbReference type="InterPro" id="IPR050092">
    <property type="entry name" value="RNase_H"/>
</dbReference>
<keyword evidence="13" id="KW-1185">Reference proteome</keyword>
<comment type="similarity">
    <text evidence="3">Belongs to the RNase H family.</text>
</comment>
<evidence type="ECO:0000256" key="9">
    <source>
        <dbReference type="ARBA" id="ARBA00022842"/>
    </source>
</evidence>
<dbReference type="RefSeq" id="XP_026612692.1">
    <property type="nucleotide sequence ID" value="XM_026755279.1"/>
</dbReference>
<keyword evidence="5" id="KW-0540">Nuclease</keyword>
<gene>
    <name evidence="12" type="ORF">CDV56_101660</name>
</gene>
<dbReference type="InterPro" id="IPR036397">
    <property type="entry name" value="RNaseH_sf"/>
</dbReference>
<dbReference type="OrthoDB" id="407198at2759"/>
<dbReference type="SUPFAM" id="SSF55658">
    <property type="entry name" value="L9 N-domain-like"/>
    <property type="match status" value="2"/>
</dbReference>
<evidence type="ECO:0000256" key="7">
    <source>
        <dbReference type="ARBA" id="ARBA00022759"/>
    </source>
</evidence>
<dbReference type="InterPro" id="IPR009027">
    <property type="entry name" value="Ribosomal_bL9/RNase_H1_N"/>
</dbReference>
<dbReference type="GO" id="GO:0043137">
    <property type="term" value="P:DNA replication, removal of RNA primer"/>
    <property type="evidence" value="ECO:0007669"/>
    <property type="project" value="TreeGrafter"/>
</dbReference>
<evidence type="ECO:0000256" key="8">
    <source>
        <dbReference type="ARBA" id="ARBA00022801"/>
    </source>
</evidence>
<name>A0A397GQN6_ASPTH</name>
<dbReference type="FunFam" id="3.40.970.10:FF:000001">
    <property type="entry name" value="Ribonuclease H1"/>
    <property type="match status" value="2"/>
</dbReference>
<evidence type="ECO:0000256" key="1">
    <source>
        <dbReference type="ARBA" id="ARBA00000077"/>
    </source>
</evidence>
<dbReference type="GO" id="GO:0003676">
    <property type="term" value="F:nucleic acid binding"/>
    <property type="evidence" value="ECO:0007669"/>
    <property type="project" value="InterPro"/>
</dbReference>
<reference evidence="12" key="1">
    <citation type="submission" date="2018-08" db="EMBL/GenBank/DDBJ databases">
        <title>Draft genome sequence of azole-resistant Aspergillus thermomutatus (Neosartorya pseudofischeri) strain HMR AF 39, isolated from a human nasal aspirate.</title>
        <authorList>
            <person name="Parent-Michaud M."/>
            <person name="Dufresne P.J."/>
            <person name="Fournier E."/>
            <person name="Martineau C."/>
            <person name="Moreira S."/>
            <person name="Perkins V."/>
            <person name="De Repentigny L."/>
            <person name="Dufresne S.F."/>
        </authorList>
    </citation>
    <scope>NUCLEOTIDE SEQUENCE [LARGE SCALE GENOMIC DNA]</scope>
    <source>
        <strain evidence="12">HMR AF 39</strain>
    </source>
</reference>
<dbReference type="PROSITE" id="PS50879">
    <property type="entry name" value="RNASE_H_1"/>
    <property type="match status" value="1"/>
</dbReference>
<dbReference type="CDD" id="cd09280">
    <property type="entry name" value="RNase_HI_eukaryote_like"/>
    <property type="match status" value="1"/>
</dbReference>
<dbReference type="GO" id="GO:0004523">
    <property type="term" value="F:RNA-DNA hybrid ribonuclease activity"/>
    <property type="evidence" value="ECO:0007669"/>
    <property type="project" value="UniProtKB-EC"/>
</dbReference>
<evidence type="ECO:0000313" key="12">
    <source>
        <dbReference type="EMBL" id="RHZ50340.1"/>
    </source>
</evidence>
<dbReference type="PANTHER" id="PTHR10642:SF26">
    <property type="entry name" value="RIBONUCLEASE H1"/>
    <property type="match status" value="1"/>
</dbReference>
<keyword evidence="9" id="KW-0460">Magnesium</keyword>
<dbReference type="SUPFAM" id="SSF53098">
    <property type="entry name" value="Ribonuclease H-like"/>
    <property type="match status" value="1"/>
</dbReference>
<dbReference type="EC" id="3.1.26.4" evidence="4"/>
<evidence type="ECO:0000259" key="11">
    <source>
        <dbReference type="PROSITE" id="PS50879"/>
    </source>
</evidence>
<dbReference type="InterPro" id="IPR012337">
    <property type="entry name" value="RNaseH-like_sf"/>
</dbReference>
<dbReference type="EMBL" id="NKHU02000162">
    <property type="protein sequence ID" value="RHZ50340.1"/>
    <property type="molecule type" value="Genomic_DNA"/>
</dbReference>
<dbReference type="GeneID" id="38123634"/>
<proteinExistence type="inferred from homology"/>
<dbReference type="AlphaFoldDB" id="A0A397GQN6"/>
<dbReference type="PANTHER" id="PTHR10642">
    <property type="entry name" value="RIBONUCLEASE H1"/>
    <property type="match status" value="1"/>
</dbReference>
<dbReference type="Proteomes" id="UP000215305">
    <property type="component" value="Unassembled WGS sequence"/>
</dbReference>
<organism evidence="12 13">
    <name type="scientific">Aspergillus thermomutatus</name>
    <name type="common">Neosartorya pseudofischeri</name>
    <dbReference type="NCBI Taxonomy" id="41047"/>
    <lineage>
        <taxon>Eukaryota</taxon>
        <taxon>Fungi</taxon>
        <taxon>Dikarya</taxon>
        <taxon>Ascomycota</taxon>
        <taxon>Pezizomycotina</taxon>
        <taxon>Eurotiomycetes</taxon>
        <taxon>Eurotiomycetidae</taxon>
        <taxon>Eurotiales</taxon>
        <taxon>Aspergillaceae</taxon>
        <taxon>Aspergillus</taxon>
        <taxon>Aspergillus subgen. Fumigati</taxon>
    </lineage>
</organism>
<comment type="catalytic activity">
    <reaction evidence="1">
        <text>Endonucleolytic cleavage to 5'-phosphomonoester.</text>
        <dbReference type="EC" id="3.1.26.4"/>
    </reaction>
</comment>
<keyword evidence="7" id="KW-0255">Endonuclease</keyword>
<evidence type="ECO:0000313" key="13">
    <source>
        <dbReference type="Proteomes" id="UP000215305"/>
    </source>
</evidence>
<dbReference type="InterPro" id="IPR037056">
    <property type="entry name" value="RNase_H1_N_sf"/>
</dbReference>
<dbReference type="Pfam" id="PF01693">
    <property type="entry name" value="Cauli_VI"/>
    <property type="match status" value="2"/>
</dbReference>
<feature type="domain" description="RNase H type-1" evidence="11">
    <location>
        <begin position="235"/>
        <end position="412"/>
    </location>
</feature>
<evidence type="ECO:0000256" key="10">
    <source>
        <dbReference type="SAM" id="MobiDB-lite"/>
    </source>
</evidence>
<dbReference type="STRING" id="41047.A0A397GQN6"/>
<protein>
    <recommendedName>
        <fullName evidence="4">ribonuclease H</fullName>
        <ecNumber evidence="4">3.1.26.4</ecNumber>
    </recommendedName>
</protein>
<dbReference type="Gene3D" id="3.40.970.10">
    <property type="entry name" value="Ribonuclease H1, N-terminal domain"/>
    <property type="match status" value="2"/>
</dbReference>
<feature type="region of interest" description="Disordered" evidence="10">
    <location>
        <begin position="1"/>
        <end position="35"/>
    </location>
</feature>
<dbReference type="Pfam" id="PF00075">
    <property type="entry name" value="RNase_H"/>
    <property type="match status" value="1"/>
</dbReference>
<dbReference type="InterPro" id="IPR011320">
    <property type="entry name" value="RNase_H1_N"/>
</dbReference>
<feature type="compositionally biased region" description="Low complexity" evidence="10">
    <location>
        <begin position="157"/>
        <end position="166"/>
    </location>
</feature>